<dbReference type="AlphaFoldDB" id="A0A226H304"/>
<proteinExistence type="predicted"/>
<accession>A0A226H304</accession>
<reference evidence="1 2" key="1">
    <citation type="submission" date="2016-11" db="EMBL/GenBank/DDBJ databases">
        <title>Whole genomes of Flavobacteriaceae.</title>
        <authorList>
            <person name="Stine C."/>
            <person name="Li C."/>
            <person name="Tadesse D."/>
        </authorList>
    </citation>
    <scope>NUCLEOTIDE SEQUENCE [LARGE SCALE GENOMIC DNA]</scope>
    <source>
        <strain evidence="1 2">DSM 18292</strain>
    </source>
</reference>
<evidence type="ECO:0000313" key="1">
    <source>
        <dbReference type="EMBL" id="OXA88689.1"/>
    </source>
</evidence>
<dbReference type="Proteomes" id="UP000198345">
    <property type="component" value="Unassembled WGS sequence"/>
</dbReference>
<dbReference type="EMBL" id="MUGW01000030">
    <property type="protein sequence ID" value="OXA88689.1"/>
    <property type="molecule type" value="Genomic_DNA"/>
</dbReference>
<name>A0A226H304_9FLAO</name>
<organism evidence="1 2">
    <name type="scientific">Flavobacterium hercynium</name>
    <dbReference type="NCBI Taxonomy" id="387094"/>
    <lineage>
        <taxon>Bacteria</taxon>
        <taxon>Pseudomonadati</taxon>
        <taxon>Bacteroidota</taxon>
        <taxon>Flavobacteriia</taxon>
        <taxon>Flavobacteriales</taxon>
        <taxon>Flavobacteriaceae</taxon>
        <taxon>Flavobacterium</taxon>
    </lineage>
</organism>
<evidence type="ECO:0000313" key="2">
    <source>
        <dbReference type="Proteomes" id="UP000198345"/>
    </source>
</evidence>
<sequence length="76" mass="9081">MPENGLTKTKNIFFQFKAFEFSDAFFLKQKDQNLFKNTKKQIEIKMFKKKSYSDNSVVIFYSNLNYISQDSFAKKN</sequence>
<keyword evidence="2" id="KW-1185">Reference proteome</keyword>
<gene>
    <name evidence="1" type="ORF">B0A66_14880</name>
</gene>
<protein>
    <submittedName>
        <fullName evidence="1">Uncharacterized protein</fullName>
    </submittedName>
</protein>
<comment type="caution">
    <text evidence="1">The sequence shown here is derived from an EMBL/GenBank/DDBJ whole genome shotgun (WGS) entry which is preliminary data.</text>
</comment>